<comment type="caution">
    <text evidence="7">The sequence shown here is derived from an EMBL/GenBank/DDBJ whole genome shotgun (WGS) entry which is preliminary data.</text>
</comment>
<dbReference type="AlphaFoldDB" id="A0A2A5AYY7"/>
<evidence type="ECO:0000256" key="3">
    <source>
        <dbReference type="ARBA" id="ARBA00022840"/>
    </source>
</evidence>
<sequence length="255" mass="28090">MPSLELQALNLQIGGKQICKGLSFCMNENERWGLLGKNGVGKTTLLHSILGLHPTESGTILIGGEPLADIPPMKLASQVGILFQHELDTLPATVFETVMLGRHPHVQSLLRDDPADVEIALEALKAFELDDLCEREISTLSGGERQRLSLAMLLAQTPKIFLLDEPSNHLDVAFQVKLLSILEQKIRDQSACLLMATHDINLAARYCENIILLLDGGEFLLGTREEILNEENLSTAYNCSIKSLSGKDCTLYYPQ</sequence>
<dbReference type="InterPro" id="IPR027417">
    <property type="entry name" value="P-loop_NTPase"/>
</dbReference>
<dbReference type="GO" id="GO:0016887">
    <property type="term" value="F:ATP hydrolysis activity"/>
    <property type="evidence" value="ECO:0007669"/>
    <property type="project" value="InterPro"/>
</dbReference>
<dbReference type="PROSITE" id="PS00211">
    <property type="entry name" value="ABC_TRANSPORTER_1"/>
    <property type="match status" value="1"/>
</dbReference>
<feature type="domain" description="ABC transporter" evidence="6">
    <location>
        <begin position="4"/>
        <end position="240"/>
    </location>
</feature>
<evidence type="ECO:0000256" key="5">
    <source>
        <dbReference type="ARBA" id="ARBA00037066"/>
    </source>
</evidence>
<comment type="function">
    <text evidence="5">Part of the ABC transporter complex HmuTUV involved in hemin import. Responsible for energy coupling to the transport system.</text>
</comment>
<keyword evidence="2" id="KW-0547">Nucleotide-binding</keyword>
<evidence type="ECO:0000256" key="4">
    <source>
        <dbReference type="ARBA" id="ARBA00022967"/>
    </source>
</evidence>
<evidence type="ECO:0000313" key="7">
    <source>
        <dbReference type="EMBL" id="PCJ24462.1"/>
    </source>
</evidence>
<evidence type="ECO:0000313" key="8">
    <source>
        <dbReference type="Proteomes" id="UP000218327"/>
    </source>
</evidence>
<dbReference type="InterPro" id="IPR003593">
    <property type="entry name" value="AAA+_ATPase"/>
</dbReference>
<keyword evidence="4" id="KW-1278">Translocase</keyword>
<dbReference type="PANTHER" id="PTHR42794:SF1">
    <property type="entry name" value="HEMIN IMPORT ATP-BINDING PROTEIN HMUV"/>
    <property type="match status" value="1"/>
</dbReference>
<dbReference type="GO" id="GO:0005524">
    <property type="term" value="F:ATP binding"/>
    <property type="evidence" value="ECO:0007669"/>
    <property type="project" value="UniProtKB-KW"/>
</dbReference>
<evidence type="ECO:0000259" key="6">
    <source>
        <dbReference type="PROSITE" id="PS50893"/>
    </source>
</evidence>
<dbReference type="EMBL" id="NVVJ01000026">
    <property type="protein sequence ID" value="PCJ24462.1"/>
    <property type="molecule type" value="Genomic_DNA"/>
</dbReference>
<dbReference type="InterPro" id="IPR003439">
    <property type="entry name" value="ABC_transporter-like_ATP-bd"/>
</dbReference>
<evidence type="ECO:0000256" key="1">
    <source>
        <dbReference type="ARBA" id="ARBA00022448"/>
    </source>
</evidence>
<dbReference type="InterPro" id="IPR017871">
    <property type="entry name" value="ABC_transporter-like_CS"/>
</dbReference>
<dbReference type="SUPFAM" id="SSF52540">
    <property type="entry name" value="P-loop containing nucleoside triphosphate hydrolases"/>
    <property type="match status" value="1"/>
</dbReference>
<proteinExistence type="predicted"/>
<keyword evidence="3" id="KW-0067">ATP-binding</keyword>
<protein>
    <submittedName>
        <fullName evidence="7">ABC transporter</fullName>
    </submittedName>
</protein>
<organism evidence="7 8">
    <name type="scientific">SAR86 cluster bacterium</name>
    <dbReference type="NCBI Taxonomy" id="2030880"/>
    <lineage>
        <taxon>Bacteria</taxon>
        <taxon>Pseudomonadati</taxon>
        <taxon>Pseudomonadota</taxon>
        <taxon>Gammaproteobacteria</taxon>
        <taxon>SAR86 cluster</taxon>
    </lineage>
</organism>
<reference evidence="8" key="1">
    <citation type="submission" date="2017-08" db="EMBL/GenBank/DDBJ databases">
        <title>A dynamic microbial community with high functional redundancy inhabits the cold, oxic subseafloor aquifer.</title>
        <authorList>
            <person name="Tully B.J."/>
            <person name="Wheat C.G."/>
            <person name="Glazer B.T."/>
            <person name="Huber J.A."/>
        </authorList>
    </citation>
    <scope>NUCLEOTIDE SEQUENCE [LARGE SCALE GENOMIC DNA]</scope>
</reference>
<name>A0A2A5AYY7_9GAMM</name>
<accession>A0A2A5AYY7</accession>
<keyword evidence="1" id="KW-0813">Transport</keyword>
<dbReference type="Pfam" id="PF00005">
    <property type="entry name" value="ABC_tran"/>
    <property type="match status" value="1"/>
</dbReference>
<dbReference type="PANTHER" id="PTHR42794">
    <property type="entry name" value="HEMIN IMPORT ATP-BINDING PROTEIN HMUV"/>
    <property type="match status" value="1"/>
</dbReference>
<dbReference type="Gene3D" id="3.40.50.300">
    <property type="entry name" value="P-loop containing nucleotide triphosphate hydrolases"/>
    <property type="match status" value="1"/>
</dbReference>
<dbReference type="CDD" id="cd03214">
    <property type="entry name" value="ABC_Iron-Siderophores_B12_Hemin"/>
    <property type="match status" value="1"/>
</dbReference>
<evidence type="ECO:0000256" key="2">
    <source>
        <dbReference type="ARBA" id="ARBA00022741"/>
    </source>
</evidence>
<gene>
    <name evidence="7" type="ORF">COA96_09450</name>
</gene>
<dbReference type="PROSITE" id="PS50893">
    <property type="entry name" value="ABC_TRANSPORTER_2"/>
    <property type="match status" value="1"/>
</dbReference>
<dbReference type="SMART" id="SM00382">
    <property type="entry name" value="AAA"/>
    <property type="match status" value="1"/>
</dbReference>
<dbReference type="Proteomes" id="UP000218327">
    <property type="component" value="Unassembled WGS sequence"/>
</dbReference>